<dbReference type="InterPro" id="IPR036396">
    <property type="entry name" value="Cyt_P450_sf"/>
</dbReference>
<gene>
    <name evidence="1" type="ORF">RHIMIDRAFT_293319</name>
</gene>
<accession>A0A2G4SNX9</accession>
<dbReference type="Pfam" id="PF00067">
    <property type="entry name" value="p450"/>
    <property type="match status" value="1"/>
</dbReference>
<name>A0A2G4SNX9_RHIZD</name>
<dbReference type="RefSeq" id="XP_023464195.1">
    <property type="nucleotide sequence ID" value="XM_023613975.1"/>
</dbReference>
<dbReference type="Gene3D" id="1.10.630.10">
    <property type="entry name" value="Cytochrome P450"/>
    <property type="match status" value="1"/>
</dbReference>
<dbReference type="AlphaFoldDB" id="A0A2G4SNX9"/>
<dbReference type="GO" id="GO:0005506">
    <property type="term" value="F:iron ion binding"/>
    <property type="evidence" value="ECO:0007669"/>
    <property type="project" value="InterPro"/>
</dbReference>
<evidence type="ECO:0008006" key="3">
    <source>
        <dbReference type="Google" id="ProtNLM"/>
    </source>
</evidence>
<dbReference type="STRING" id="1340429.A0A2G4SNX9"/>
<evidence type="ECO:0000313" key="2">
    <source>
        <dbReference type="Proteomes" id="UP000242254"/>
    </source>
</evidence>
<reference evidence="1 2" key="1">
    <citation type="journal article" date="2016" name="Proc. Natl. Acad. Sci. U.S.A.">
        <title>Lipid metabolic changes in an early divergent fungus govern the establishment of a mutualistic symbiosis with endobacteria.</title>
        <authorList>
            <person name="Lastovetsky O.A."/>
            <person name="Gaspar M.L."/>
            <person name="Mondo S.J."/>
            <person name="LaButti K.M."/>
            <person name="Sandor L."/>
            <person name="Grigoriev I.V."/>
            <person name="Henry S.A."/>
            <person name="Pawlowska T.E."/>
        </authorList>
    </citation>
    <scope>NUCLEOTIDE SEQUENCE [LARGE SCALE GENOMIC DNA]</scope>
    <source>
        <strain evidence="1 2">ATCC 52813</strain>
    </source>
</reference>
<dbReference type="Proteomes" id="UP000242254">
    <property type="component" value="Unassembled WGS sequence"/>
</dbReference>
<dbReference type="GeneID" id="35444964"/>
<feature type="non-terminal residue" evidence="1">
    <location>
        <position position="185"/>
    </location>
</feature>
<dbReference type="GO" id="GO:0004497">
    <property type="term" value="F:monooxygenase activity"/>
    <property type="evidence" value="ECO:0007669"/>
    <property type="project" value="InterPro"/>
</dbReference>
<keyword evidence="2" id="KW-1185">Reference proteome</keyword>
<dbReference type="GO" id="GO:0016705">
    <property type="term" value="F:oxidoreductase activity, acting on paired donors, with incorporation or reduction of molecular oxygen"/>
    <property type="evidence" value="ECO:0007669"/>
    <property type="project" value="InterPro"/>
</dbReference>
<organism evidence="1 2">
    <name type="scientific">Rhizopus microsporus ATCC 52813</name>
    <dbReference type="NCBI Taxonomy" id="1340429"/>
    <lineage>
        <taxon>Eukaryota</taxon>
        <taxon>Fungi</taxon>
        <taxon>Fungi incertae sedis</taxon>
        <taxon>Mucoromycota</taxon>
        <taxon>Mucoromycotina</taxon>
        <taxon>Mucoromycetes</taxon>
        <taxon>Mucorales</taxon>
        <taxon>Mucorineae</taxon>
        <taxon>Rhizopodaceae</taxon>
        <taxon>Rhizopus</taxon>
    </lineage>
</organism>
<dbReference type="InterPro" id="IPR001128">
    <property type="entry name" value="Cyt_P450"/>
</dbReference>
<protein>
    <recommendedName>
        <fullName evidence="3">Cytochrome P450</fullName>
    </recommendedName>
</protein>
<evidence type="ECO:0000313" key="1">
    <source>
        <dbReference type="EMBL" id="PHZ10487.1"/>
    </source>
</evidence>
<sequence length="185" mass="21011">MDHLIQAYNSSTQVLIPVLQKRSKASYITAAIALIIAQRLYSYFRVPKHLRGFPKLPYFGIAKSLLTKELPRERVKKYVLPIIDERDGFYISKIPFGWTLYVTNPVAAKQLLLKSSGFPKNHGLIDNMGKNPLIEFIGKDNVALSNGDTWKRQRKVMNPAFHHSLPIKTMSKVVFSLISAIEQAN</sequence>
<dbReference type="SUPFAM" id="SSF48264">
    <property type="entry name" value="Cytochrome P450"/>
    <property type="match status" value="1"/>
</dbReference>
<dbReference type="EMBL" id="KZ303854">
    <property type="protein sequence ID" value="PHZ10487.1"/>
    <property type="molecule type" value="Genomic_DNA"/>
</dbReference>
<dbReference type="GO" id="GO:0020037">
    <property type="term" value="F:heme binding"/>
    <property type="evidence" value="ECO:0007669"/>
    <property type="project" value="InterPro"/>
</dbReference>
<proteinExistence type="predicted"/>